<name>A0AAV1XVQ5_LUPLU</name>
<evidence type="ECO:0000313" key="1">
    <source>
        <dbReference type="EMBL" id="CAL0324988.1"/>
    </source>
</evidence>
<gene>
    <name evidence="1" type="ORF">LLUT_LOCUS26048</name>
</gene>
<protein>
    <submittedName>
        <fullName evidence="1">Uncharacterized protein</fullName>
    </submittedName>
</protein>
<sequence>MALRVKVQPTYNQSSVIRLSEDPNLIKTVLDHIGIFESVSMTADHDPDHSQVVTPTKRLSTDLDVDLLESPLYNSTQLSSSKVAKTIKTK</sequence>
<organism evidence="1 2">
    <name type="scientific">Lupinus luteus</name>
    <name type="common">European yellow lupine</name>
    <dbReference type="NCBI Taxonomy" id="3873"/>
    <lineage>
        <taxon>Eukaryota</taxon>
        <taxon>Viridiplantae</taxon>
        <taxon>Streptophyta</taxon>
        <taxon>Embryophyta</taxon>
        <taxon>Tracheophyta</taxon>
        <taxon>Spermatophyta</taxon>
        <taxon>Magnoliopsida</taxon>
        <taxon>eudicotyledons</taxon>
        <taxon>Gunneridae</taxon>
        <taxon>Pentapetalae</taxon>
        <taxon>rosids</taxon>
        <taxon>fabids</taxon>
        <taxon>Fabales</taxon>
        <taxon>Fabaceae</taxon>
        <taxon>Papilionoideae</taxon>
        <taxon>50 kb inversion clade</taxon>
        <taxon>genistoids sensu lato</taxon>
        <taxon>core genistoids</taxon>
        <taxon>Genisteae</taxon>
        <taxon>Lupinus</taxon>
    </lineage>
</organism>
<dbReference type="EMBL" id="CAXHTB010000018">
    <property type="protein sequence ID" value="CAL0324988.1"/>
    <property type="molecule type" value="Genomic_DNA"/>
</dbReference>
<accession>A0AAV1XVQ5</accession>
<keyword evidence="2" id="KW-1185">Reference proteome</keyword>
<reference evidence="1 2" key="1">
    <citation type="submission" date="2024-03" db="EMBL/GenBank/DDBJ databases">
        <authorList>
            <person name="Martinez-Hernandez J."/>
        </authorList>
    </citation>
    <scope>NUCLEOTIDE SEQUENCE [LARGE SCALE GENOMIC DNA]</scope>
</reference>
<dbReference type="Proteomes" id="UP001497480">
    <property type="component" value="Unassembled WGS sequence"/>
</dbReference>
<evidence type="ECO:0000313" key="2">
    <source>
        <dbReference type="Proteomes" id="UP001497480"/>
    </source>
</evidence>
<comment type="caution">
    <text evidence="1">The sequence shown here is derived from an EMBL/GenBank/DDBJ whole genome shotgun (WGS) entry which is preliminary data.</text>
</comment>
<proteinExistence type="predicted"/>
<dbReference type="AlphaFoldDB" id="A0AAV1XVQ5"/>